<dbReference type="PROSITE" id="PS50023">
    <property type="entry name" value="LIM_DOMAIN_2"/>
    <property type="match status" value="3"/>
</dbReference>
<keyword evidence="2" id="KW-0677">Repeat</keyword>
<dbReference type="CDD" id="cd08368">
    <property type="entry name" value="LIM"/>
    <property type="match status" value="1"/>
</dbReference>
<sequence>MDQLDELDELEATLNNDLKFVNIPNFKGVCATCGEPCIGDAIYAMDKTFHKDHFVCCICNVQFGTNPYYVKDGKPYCQKDYENDVLGICEICGKPLKDELAVVGDKKYHMGCFKCSVCGNVLNGRYYKKDGLFLCQEDYEDKYLPVCGRCHDKIRPTGDVKEAICIGEKRFHVKCFCCKECQKPFDDMKAYPLNDEYFCEEHYKTKREEEKKKEQEQKKKQQQDQ</sequence>
<dbReference type="OrthoDB" id="1112565at2759"/>
<gene>
    <name evidence="7" type="ORF">LY90DRAFT_672005</name>
</gene>
<evidence type="ECO:0000313" key="7">
    <source>
        <dbReference type="EMBL" id="ORY41811.1"/>
    </source>
</evidence>
<organism evidence="7 8">
    <name type="scientific">Neocallimastix californiae</name>
    <dbReference type="NCBI Taxonomy" id="1754190"/>
    <lineage>
        <taxon>Eukaryota</taxon>
        <taxon>Fungi</taxon>
        <taxon>Fungi incertae sedis</taxon>
        <taxon>Chytridiomycota</taxon>
        <taxon>Chytridiomycota incertae sedis</taxon>
        <taxon>Neocallimastigomycetes</taxon>
        <taxon>Neocallimastigales</taxon>
        <taxon>Neocallimastigaceae</taxon>
        <taxon>Neocallimastix</taxon>
    </lineage>
</organism>
<proteinExistence type="predicted"/>
<accession>A0A1Y2C477</accession>
<feature type="domain" description="LIM zinc-binding" evidence="6">
    <location>
        <begin position="148"/>
        <end position="209"/>
    </location>
</feature>
<keyword evidence="4 5" id="KW-0440">LIM domain</keyword>
<feature type="domain" description="LIM zinc-binding" evidence="6">
    <location>
        <begin position="28"/>
        <end position="86"/>
    </location>
</feature>
<dbReference type="GO" id="GO:0001725">
    <property type="term" value="C:stress fiber"/>
    <property type="evidence" value="ECO:0007669"/>
    <property type="project" value="TreeGrafter"/>
</dbReference>
<evidence type="ECO:0000256" key="1">
    <source>
        <dbReference type="ARBA" id="ARBA00022723"/>
    </source>
</evidence>
<dbReference type="EMBL" id="MCOG01000122">
    <property type="protein sequence ID" value="ORY41811.1"/>
    <property type="molecule type" value="Genomic_DNA"/>
</dbReference>
<evidence type="ECO:0000256" key="4">
    <source>
        <dbReference type="ARBA" id="ARBA00023038"/>
    </source>
</evidence>
<dbReference type="SUPFAM" id="SSF57716">
    <property type="entry name" value="Glucocorticoid receptor-like (DNA-binding domain)"/>
    <property type="match status" value="3"/>
</dbReference>
<dbReference type="Pfam" id="PF00412">
    <property type="entry name" value="LIM"/>
    <property type="match status" value="3"/>
</dbReference>
<protein>
    <recommendedName>
        <fullName evidence="6">LIM zinc-binding domain-containing protein</fullName>
    </recommendedName>
</protein>
<feature type="domain" description="LIM zinc-binding" evidence="6">
    <location>
        <begin position="87"/>
        <end position="145"/>
    </location>
</feature>
<dbReference type="PANTHER" id="PTHR24207">
    <property type="entry name" value="ZYX102 PROTEIN"/>
    <property type="match status" value="1"/>
</dbReference>
<evidence type="ECO:0000256" key="5">
    <source>
        <dbReference type="PROSITE-ProRule" id="PRU00125"/>
    </source>
</evidence>
<dbReference type="FunFam" id="2.10.110.10:FF:000009">
    <property type="entry name" value="Paxillin isoform 1"/>
    <property type="match status" value="1"/>
</dbReference>
<keyword evidence="8" id="KW-1185">Reference proteome</keyword>
<dbReference type="InterPro" id="IPR001781">
    <property type="entry name" value="Znf_LIM"/>
</dbReference>
<evidence type="ECO:0000256" key="3">
    <source>
        <dbReference type="ARBA" id="ARBA00022833"/>
    </source>
</evidence>
<keyword evidence="3 5" id="KW-0862">Zinc</keyword>
<evidence type="ECO:0000313" key="8">
    <source>
        <dbReference type="Proteomes" id="UP000193920"/>
    </source>
</evidence>
<evidence type="ECO:0000256" key="2">
    <source>
        <dbReference type="ARBA" id="ARBA00022737"/>
    </source>
</evidence>
<comment type="caution">
    <text evidence="7">The sequence shown here is derived from an EMBL/GenBank/DDBJ whole genome shotgun (WGS) entry which is preliminary data.</text>
</comment>
<dbReference type="Proteomes" id="UP000193920">
    <property type="component" value="Unassembled WGS sequence"/>
</dbReference>
<dbReference type="SMART" id="SM00132">
    <property type="entry name" value="LIM"/>
    <property type="match status" value="3"/>
</dbReference>
<dbReference type="AlphaFoldDB" id="A0A1Y2C477"/>
<keyword evidence="1 5" id="KW-0479">Metal-binding</keyword>
<dbReference type="GO" id="GO:0046872">
    <property type="term" value="F:metal ion binding"/>
    <property type="evidence" value="ECO:0007669"/>
    <property type="project" value="UniProtKB-KW"/>
</dbReference>
<dbReference type="GO" id="GO:0098609">
    <property type="term" value="P:cell-cell adhesion"/>
    <property type="evidence" value="ECO:0007669"/>
    <property type="project" value="TreeGrafter"/>
</dbReference>
<name>A0A1Y2C477_9FUNG</name>
<dbReference type="Gene3D" id="2.10.110.10">
    <property type="entry name" value="Cysteine Rich Protein"/>
    <property type="match status" value="3"/>
</dbReference>
<evidence type="ECO:0000259" key="6">
    <source>
        <dbReference type="PROSITE" id="PS50023"/>
    </source>
</evidence>
<dbReference type="PANTHER" id="PTHR24207:SF0">
    <property type="entry name" value="LIPOMA-PREFERRED PARTNER"/>
    <property type="match status" value="1"/>
</dbReference>
<dbReference type="STRING" id="1754190.A0A1Y2C477"/>
<dbReference type="PROSITE" id="PS00478">
    <property type="entry name" value="LIM_DOMAIN_1"/>
    <property type="match status" value="3"/>
</dbReference>
<reference evidence="7 8" key="1">
    <citation type="submission" date="2016-08" db="EMBL/GenBank/DDBJ databases">
        <title>A Parts List for Fungal Cellulosomes Revealed by Comparative Genomics.</title>
        <authorList>
            <consortium name="DOE Joint Genome Institute"/>
            <person name="Haitjema C.H."/>
            <person name="Gilmore S.P."/>
            <person name="Henske J.K."/>
            <person name="Solomon K.V."/>
            <person name="De Groot R."/>
            <person name="Kuo A."/>
            <person name="Mondo S.J."/>
            <person name="Salamov A.A."/>
            <person name="Labutti K."/>
            <person name="Zhao Z."/>
            <person name="Chiniquy J."/>
            <person name="Barry K."/>
            <person name="Brewer H.M."/>
            <person name="Purvine S.O."/>
            <person name="Wright A.T."/>
            <person name="Boxma B."/>
            <person name="Van Alen T."/>
            <person name="Hackstein J.H."/>
            <person name="Baker S.E."/>
            <person name="Grigoriev I.V."/>
            <person name="O'Malley M.A."/>
        </authorList>
    </citation>
    <scope>NUCLEOTIDE SEQUENCE [LARGE SCALE GENOMIC DNA]</scope>
    <source>
        <strain evidence="7 8">G1</strain>
    </source>
</reference>